<name>A0A8D8DJ76_CULPI</name>
<dbReference type="InterPro" id="IPR040079">
    <property type="entry name" value="Glutathione_S-Trfase"/>
</dbReference>
<dbReference type="EMBL" id="HBUE01271143">
    <property type="protein sequence ID" value="CAG6563999.1"/>
    <property type="molecule type" value="Transcribed_RNA"/>
</dbReference>
<evidence type="ECO:0000256" key="6">
    <source>
        <dbReference type="ARBA" id="ARBA00047960"/>
    </source>
</evidence>
<dbReference type="SFLD" id="SFLDS00019">
    <property type="entry name" value="Glutathione_Transferase_(cytos"/>
    <property type="match status" value="1"/>
</dbReference>
<dbReference type="Pfam" id="PF00043">
    <property type="entry name" value="GST_C"/>
    <property type="match status" value="1"/>
</dbReference>
<dbReference type="InterPro" id="IPR004046">
    <property type="entry name" value="GST_C"/>
</dbReference>
<dbReference type="InterPro" id="IPR036249">
    <property type="entry name" value="Thioredoxin-like_sf"/>
</dbReference>
<comment type="similarity">
    <text evidence="1">Belongs to the GST superfamily. Theta family.</text>
</comment>
<dbReference type="SUPFAM" id="SSF52833">
    <property type="entry name" value="Thioredoxin-like"/>
    <property type="match status" value="1"/>
</dbReference>
<dbReference type="PANTHER" id="PTHR43969:SF9">
    <property type="entry name" value="GLUTATHIONE S TRANSFERASE D10, ISOFORM A-RELATED"/>
    <property type="match status" value="1"/>
</dbReference>
<feature type="domain" description="GST C-terminal" evidence="8">
    <location>
        <begin position="89"/>
        <end position="218"/>
    </location>
</feature>
<accession>A0A8D8DJ76</accession>
<comment type="catalytic activity">
    <reaction evidence="6">
        <text>RX + glutathione = an S-substituted glutathione + a halide anion + H(+)</text>
        <dbReference type="Rhea" id="RHEA:16437"/>
        <dbReference type="ChEBI" id="CHEBI:15378"/>
        <dbReference type="ChEBI" id="CHEBI:16042"/>
        <dbReference type="ChEBI" id="CHEBI:17792"/>
        <dbReference type="ChEBI" id="CHEBI:57925"/>
        <dbReference type="ChEBI" id="CHEBI:90779"/>
        <dbReference type="EC" id="2.5.1.18"/>
    </reaction>
</comment>
<dbReference type="CDD" id="cd03177">
    <property type="entry name" value="GST_C_Delta_Epsilon"/>
    <property type="match status" value="1"/>
</dbReference>
<evidence type="ECO:0000256" key="1">
    <source>
        <dbReference type="ARBA" id="ARBA00009899"/>
    </source>
</evidence>
<dbReference type="FunFam" id="3.40.30.10:FF:000034">
    <property type="entry name" value="glutathione S-transferase 1"/>
    <property type="match status" value="1"/>
</dbReference>
<dbReference type="GO" id="GO:0004364">
    <property type="term" value="F:glutathione transferase activity"/>
    <property type="evidence" value="ECO:0007669"/>
    <property type="project" value="UniProtKB-EC"/>
</dbReference>
<dbReference type="InterPro" id="IPR036282">
    <property type="entry name" value="Glutathione-S-Trfase_C_sf"/>
</dbReference>
<dbReference type="InterPro" id="IPR004045">
    <property type="entry name" value="Glutathione_S-Trfase_N"/>
</dbReference>
<dbReference type="SFLD" id="SFLDG00358">
    <property type="entry name" value="Main_(cytGST)"/>
    <property type="match status" value="1"/>
</dbReference>
<organism evidence="9">
    <name type="scientific">Culex pipiens</name>
    <name type="common">House mosquito</name>
    <dbReference type="NCBI Taxonomy" id="7175"/>
    <lineage>
        <taxon>Eukaryota</taxon>
        <taxon>Metazoa</taxon>
        <taxon>Ecdysozoa</taxon>
        <taxon>Arthropoda</taxon>
        <taxon>Hexapoda</taxon>
        <taxon>Insecta</taxon>
        <taxon>Pterygota</taxon>
        <taxon>Neoptera</taxon>
        <taxon>Endopterygota</taxon>
        <taxon>Diptera</taxon>
        <taxon>Nematocera</taxon>
        <taxon>Culicoidea</taxon>
        <taxon>Culicidae</taxon>
        <taxon>Culicinae</taxon>
        <taxon>Culicini</taxon>
        <taxon>Culex</taxon>
        <taxon>Culex</taxon>
    </lineage>
</organism>
<dbReference type="EMBL" id="HBUE01165839">
    <property type="protein sequence ID" value="CAG6512538.1"/>
    <property type="molecule type" value="Transcribed_RNA"/>
</dbReference>
<keyword evidence="4 9" id="KW-0808">Transferase</keyword>
<protein>
    <recommendedName>
        <fullName evidence="3">glutathione transferase</fullName>
        <ecNumber evidence="3">2.5.1.18</ecNumber>
    </recommendedName>
    <alternativeName>
        <fullName evidence="5">GST class-theta</fullName>
    </alternativeName>
</protein>
<dbReference type="EC" id="2.5.1.18" evidence="3"/>
<comment type="subunit">
    <text evidence="2">Homodimer.</text>
</comment>
<evidence type="ECO:0000256" key="4">
    <source>
        <dbReference type="ARBA" id="ARBA00022679"/>
    </source>
</evidence>
<dbReference type="GO" id="GO:0006749">
    <property type="term" value="P:glutathione metabolic process"/>
    <property type="evidence" value="ECO:0007669"/>
    <property type="project" value="TreeGrafter"/>
</dbReference>
<dbReference type="PROSITE" id="PS50405">
    <property type="entry name" value="GST_CTER"/>
    <property type="match status" value="1"/>
</dbReference>
<dbReference type="EMBL" id="HBUE01271146">
    <property type="protein sequence ID" value="CAG6564001.1"/>
    <property type="molecule type" value="Transcribed_RNA"/>
</dbReference>
<reference evidence="9" key="1">
    <citation type="submission" date="2021-05" db="EMBL/GenBank/DDBJ databases">
        <authorList>
            <person name="Alioto T."/>
            <person name="Alioto T."/>
            <person name="Gomez Garrido J."/>
        </authorList>
    </citation>
    <scope>NUCLEOTIDE SEQUENCE</scope>
</reference>
<dbReference type="AlphaFoldDB" id="A0A8D8DJ76"/>
<dbReference type="Gene3D" id="3.40.30.10">
    <property type="entry name" value="Glutaredoxin"/>
    <property type="match status" value="1"/>
</dbReference>
<dbReference type="CDD" id="cd03045">
    <property type="entry name" value="GST_N_Delta_Epsilon"/>
    <property type="match status" value="1"/>
</dbReference>
<proteinExistence type="inferred from homology"/>
<dbReference type="PANTHER" id="PTHR43969">
    <property type="entry name" value="GLUTATHIONE S TRANSFERASE D10, ISOFORM A-RELATED"/>
    <property type="match status" value="1"/>
</dbReference>
<evidence type="ECO:0000256" key="3">
    <source>
        <dbReference type="ARBA" id="ARBA00012452"/>
    </source>
</evidence>
<dbReference type="SUPFAM" id="SSF47616">
    <property type="entry name" value="GST C-terminal domain-like"/>
    <property type="match status" value="1"/>
</dbReference>
<evidence type="ECO:0000313" key="9">
    <source>
        <dbReference type="EMBL" id="CAG6512538.1"/>
    </source>
</evidence>
<sequence length="218" mass="23856">MAPIVLYHFPMSPPSRSALLVARNLGLDVEVKILNLMAGEHMTEDFLKINPQHTVPTLVDDDYVLWESKAIATYLVEQHRPDSALYPSDPRKRGLINRMLYFDSTVLFARAFAAIGPVMRAGAKSIPQERKDAIGEALSTLNGFLEGQDWVTGEDCTVADLCLLASVSSLEKLGADVSGLANVSAWLERCKALPGFDENEQGATMFGQGIGSKLEEPY</sequence>
<evidence type="ECO:0000259" key="8">
    <source>
        <dbReference type="PROSITE" id="PS50405"/>
    </source>
</evidence>
<dbReference type="EMBL" id="HBUE01165842">
    <property type="protein sequence ID" value="CAG6512540.1"/>
    <property type="molecule type" value="Transcribed_RNA"/>
</dbReference>
<dbReference type="PROSITE" id="PS50404">
    <property type="entry name" value="GST_NTER"/>
    <property type="match status" value="1"/>
</dbReference>
<dbReference type="FunFam" id="1.20.1050.10:FF:000007">
    <property type="entry name" value="Glutathione S-transferase 1-1"/>
    <property type="match status" value="1"/>
</dbReference>
<dbReference type="InterPro" id="IPR010987">
    <property type="entry name" value="Glutathione-S-Trfase_C-like"/>
</dbReference>
<evidence type="ECO:0000256" key="2">
    <source>
        <dbReference type="ARBA" id="ARBA00011738"/>
    </source>
</evidence>
<evidence type="ECO:0000259" key="7">
    <source>
        <dbReference type="PROSITE" id="PS50404"/>
    </source>
</evidence>
<dbReference type="SFLD" id="SFLDG01153">
    <property type="entry name" value="Main.4:_Theta-like"/>
    <property type="match status" value="1"/>
</dbReference>
<dbReference type="Pfam" id="PF02798">
    <property type="entry name" value="GST_N"/>
    <property type="match status" value="1"/>
</dbReference>
<feature type="domain" description="GST N-terminal" evidence="7">
    <location>
        <begin position="2"/>
        <end position="83"/>
    </location>
</feature>
<evidence type="ECO:0000256" key="5">
    <source>
        <dbReference type="ARBA" id="ARBA00041523"/>
    </source>
</evidence>
<dbReference type="Gene3D" id="1.20.1050.10">
    <property type="match status" value="1"/>
</dbReference>